<evidence type="ECO:0000259" key="12">
    <source>
        <dbReference type="Pfam" id="PF07715"/>
    </source>
</evidence>
<evidence type="ECO:0000313" key="14">
    <source>
        <dbReference type="Proteomes" id="UP000256779"/>
    </source>
</evidence>
<name>A0A3D9KWB1_MARFU</name>
<dbReference type="SUPFAM" id="SSF49464">
    <property type="entry name" value="Carboxypeptidase regulatory domain-like"/>
    <property type="match status" value="1"/>
</dbReference>
<dbReference type="InterPro" id="IPR039426">
    <property type="entry name" value="TonB-dep_rcpt-like"/>
</dbReference>
<feature type="domain" description="TonB-dependent receptor-like beta-barrel" evidence="11">
    <location>
        <begin position="449"/>
        <end position="1002"/>
    </location>
</feature>
<dbReference type="Pfam" id="PF07715">
    <property type="entry name" value="Plug"/>
    <property type="match status" value="1"/>
</dbReference>
<comment type="caution">
    <text evidence="13">The sequence shown here is derived from an EMBL/GenBank/DDBJ whole genome shotgun (WGS) entry which is preliminary data.</text>
</comment>
<organism evidence="13 14">
    <name type="scientific">Marinoscillum furvescens DSM 4134</name>
    <dbReference type="NCBI Taxonomy" id="1122208"/>
    <lineage>
        <taxon>Bacteria</taxon>
        <taxon>Pseudomonadati</taxon>
        <taxon>Bacteroidota</taxon>
        <taxon>Cytophagia</taxon>
        <taxon>Cytophagales</taxon>
        <taxon>Reichenbachiellaceae</taxon>
        <taxon>Marinoscillum</taxon>
    </lineage>
</organism>
<dbReference type="InterPro" id="IPR023997">
    <property type="entry name" value="TonB-dep_OMP_SusC/RagA_CS"/>
</dbReference>
<evidence type="ECO:0000256" key="2">
    <source>
        <dbReference type="ARBA" id="ARBA00022448"/>
    </source>
</evidence>
<protein>
    <submittedName>
        <fullName evidence="13">TonB-linked SusC/RagA family outer membrane protein</fullName>
    </submittedName>
</protein>
<dbReference type="Proteomes" id="UP000256779">
    <property type="component" value="Unassembled WGS sequence"/>
</dbReference>
<feature type="chain" id="PRO_5017650116" evidence="10">
    <location>
        <begin position="21"/>
        <end position="1046"/>
    </location>
</feature>
<dbReference type="NCBIfam" id="TIGR04057">
    <property type="entry name" value="SusC_RagA_signa"/>
    <property type="match status" value="1"/>
</dbReference>
<dbReference type="Gene3D" id="2.170.130.10">
    <property type="entry name" value="TonB-dependent receptor, plug domain"/>
    <property type="match status" value="1"/>
</dbReference>
<keyword evidence="14" id="KW-1185">Reference proteome</keyword>
<dbReference type="InterPro" id="IPR008969">
    <property type="entry name" value="CarboxyPept-like_regulatory"/>
</dbReference>
<dbReference type="InterPro" id="IPR023996">
    <property type="entry name" value="TonB-dep_OMP_SusC/RagA"/>
</dbReference>
<keyword evidence="5 9" id="KW-0798">TonB box</keyword>
<evidence type="ECO:0000313" key="13">
    <source>
        <dbReference type="EMBL" id="RED92017.1"/>
    </source>
</evidence>
<dbReference type="GO" id="GO:0009279">
    <property type="term" value="C:cell outer membrane"/>
    <property type="evidence" value="ECO:0007669"/>
    <property type="project" value="UniProtKB-SubCell"/>
</dbReference>
<evidence type="ECO:0000256" key="6">
    <source>
        <dbReference type="ARBA" id="ARBA00023136"/>
    </source>
</evidence>
<dbReference type="InterPro" id="IPR012910">
    <property type="entry name" value="Plug_dom"/>
</dbReference>
<comment type="subcellular location">
    <subcellularLocation>
        <location evidence="1 8">Cell outer membrane</location>
        <topology evidence="1 8">Multi-pass membrane protein</topology>
    </subcellularLocation>
</comment>
<evidence type="ECO:0000256" key="1">
    <source>
        <dbReference type="ARBA" id="ARBA00004571"/>
    </source>
</evidence>
<keyword evidence="10" id="KW-0732">Signal</keyword>
<dbReference type="InterPro" id="IPR036942">
    <property type="entry name" value="Beta-barrel_TonB_sf"/>
</dbReference>
<dbReference type="Gene3D" id="2.60.40.1120">
    <property type="entry name" value="Carboxypeptidase-like, regulatory domain"/>
    <property type="match status" value="1"/>
</dbReference>
<proteinExistence type="inferred from homology"/>
<keyword evidence="7 8" id="KW-0998">Cell outer membrane</keyword>
<keyword evidence="4 8" id="KW-0812">Transmembrane</keyword>
<evidence type="ECO:0000256" key="5">
    <source>
        <dbReference type="ARBA" id="ARBA00023077"/>
    </source>
</evidence>
<keyword evidence="6 8" id="KW-0472">Membrane</keyword>
<evidence type="ECO:0000256" key="4">
    <source>
        <dbReference type="ARBA" id="ARBA00022692"/>
    </source>
</evidence>
<dbReference type="FunFam" id="2.170.130.10:FF:000008">
    <property type="entry name" value="SusC/RagA family TonB-linked outer membrane protein"/>
    <property type="match status" value="1"/>
</dbReference>
<comment type="similarity">
    <text evidence="8 9">Belongs to the TonB-dependent receptor family.</text>
</comment>
<evidence type="ECO:0000256" key="8">
    <source>
        <dbReference type="PROSITE-ProRule" id="PRU01360"/>
    </source>
</evidence>
<evidence type="ECO:0000256" key="9">
    <source>
        <dbReference type="RuleBase" id="RU003357"/>
    </source>
</evidence>
<dbReference type="NCBIfam" id="TIGR04056">
    <property type="entry name" value="OMP_RagA_SusC"/>
    <property type="match status" value="1"/>
</dbReference>
<accession>A0A3D9KWB1</accession>
<dbReference type="EMBL" id="QREG01000034">
    <property type="protein sequence ID" value="RED92017.1"/>
    <property type="molecule type" value="Genomic_DNA"/>
</dbReference>
<dbReference type="PROSITE" id="PS52016">
    <property type="entry name" value="TONB_DEPENDENT_REC_3"/>
    <property type="match status" value="1"/>
</dbReference>
<dbReference type="SUPFAM" id="SSF56935">
    <property type="entry name" value="Porins"/>
    <property type="match status" value="1"/>
</dbReference>
<keyword evidence="2 8" id="KW-0813">Transport</keyword>
<dbReference type="Pfam" id="PF13715">
    <property type="entry name" value="CarbopepD_reg_2"/>
    <property type="match status" value="1"/>
</dbReference>
<evidence type="ECO:0000256" key="10">
    <source>
        <dbReference type="SAM" id="SignalP"/>
    </source>
</evidence>
<keyword evidence="3 8" id="KW-1134">Transmembrane beta strand</keyword>
<evidence type="ECO:0000259" key="11">
    <source>
        <dbReference type="Pfam" id="PF00593"/>
    </source>
</evidence>
<reference evidence="13 14" key="1">
    <citation type="submission" date="2018-07" db="EMBL/GenBank/DDBJ databases">
        <title>Genomic Encyclopedia of Type Strains, Phase IV (KMG-IV): sequencing the most valuable type-strain genomes for metagenomic binning, comparative biology and taxonomic classification.</title>
        <authorList>
            <person name="Goeker M."/>
        </authorList>
    </citation>
    <scope>NUCLEOTIDE SEQUENCE [LARGE SCALE GENOMIC DNA]</scope>
    <source>
        <strain evidence="13 14">DSM 4134</strain>
    </source>
</reference>
<dbReference type="FunFam" id="2.60.40.1120:FF:000003">
    <property type="entry name" value="Outer membrane protein Omp121"/>
    <property type="match status" value="1"/>
</dbReference>
<dbReference type="AlphaFoldDB" id="A0A3D9KWB1"/>
<feature type="domain" description="TonB-dependent receptor plug" evidence="12">
    <location>
        <begin position="113"/>
        <end position="242"/>
    </location>
</feature>
<feature type="signal peptide" evidence="10">
    <location>
        <begin position="1"/>
        <end position="20"/>
    </location>
</feature>
<sequence length="1046" mass="113723">MKKLLVILMAISLQASWLYAQERRITGKVMDEEGEGLPGATVLVKGTENGTITDLDGNYAISASEGDILTVSFVGFEAQEFTVGSSTIINATLRSDLQALDEVVVIGYGEMKRSDVTGSVVSVKGEDLQLAVAASFDQALQGRAAGLVVQQNSGQPGGGVSIRIRGVSSISGNNEPLYVIDGVPVQGDQNNNAIGFSWAGGGNGQTALNALAGINPNDIESVEVLKDASATAIYGSRASNGVVLITTKRGKSGGTKVTYDGYYGLQKFPKKLDVLNLQQFAQFSNEVAEAEGWTPRPEFGDPSILGEGTDWQEEIYELAGVHNHNLAFSGGSQNTKYNMTLGYMDQDGIIIGSGFERISARLNLDHKVNDWLSVGASISGSNTQERVTLNDDVWGVVSLGLSQTPNVPVRNSNGEWGGPDPGTGNQQLNPVAVALIRDLRVKRNRILSNLFLNAEIIDGLKFTSKVGIDKNETKNYGFNPTYEMGEAPPNNQNQSQRSIGLSNYWIWSNYLTYKKDLTSSLSINAMLGQEAQSSNWEGISGTRKNFITNDIHPLNAGDAITATNNNYQGSHALSSYYGRLNLDIADKFLITSTFRADGSSNFAKGNKWGFFPSFAVGYRLSEEGFMDGISAISNLKLRAGYGEVGNQDIGGYRYGTALRNYPTKWGSGLLANNYGNPELVWESSRQINAGIDLSLFGNRIEMIIDAYKKFNTDALMQQPLPMYMGSGIAAPWVNIGELENRGIELTLNTVNTTGAIEWKSGLTATVNRDKITKLNTEGAIIDRTVQFFDHVTRSEIGQPVGQFYGYVTDGLFEDAEDIEGSALPTNISVDRRSGVWVGDQKFKDLNGDGEINAEDRTYIGNPNPKVVLGLNNSVNYKQFDVTVFITSKLGHDLYNYTRSTIENLSWSNNQSVDVLDRAKLGLKSDSGDPDNVQDVVLQNPGATIPRSTNVDGNDNNRISDRFVEDGSYVRLQNITFGYSLPQDLLGRFQLSKVRVYVNLQNVFTLTGYKGYDPEIGPYNQDSFLAGVDNGNYPAPRIYTAGINIGL</sequence>
<dbReference type="Gene3D" id="2.40.170.20">
    <property type="entry name" value="TonB-dependent receptor, beta-barrel domain"/>
    <property type="match status" value="1"/>
</dbReference>
<dbReference type="InterPro" id="IPR037066">
    <property type="entry name" value="Plug_dom_sf"/>
</dbReference>
<evidence type="ECO:0000256" key="7">
    <source>
        <dbReference type="ARBA" id="ARBA00023237"/>
    </source>
</evidence>
<dbReference type="InterPro" id="IPR000531">
    <property type="entry name" value="Beta-barrel_TonB"/>
</dbReference>
<evidence type="ECO:0000256" key="3">
    <source>
        <dbReference type="ARBA" id="ARBA00022452"/>
    </source>
</evidence>
<dbReference type="Pfam" id="PF00593">
    <property type="entry name" value="TonB_dep_Rec_b-barrel"/>
    <property type="match status" value="1"/>
</dbReference>
<gene>
    <name evidence="13" type="ORF">C7460_13410</name>
</gene>